<organism evidence="1 2">
    <name type="scientific">Pristionchus fissidentatus</name>
    <dbReference type="NCBI Taxonomy" id="1538716"/>
    <lineage>
        <taxon>Eukaryota</taxon>
        <taxon>Metazoa</taxon>
        <taxon>Ecdysozoa</taxon>
        <taxon>Nematoda</taxon>
        <taxon>Chromadorea</taxon>
        <taxon>Rhabditida</taxon>
        <taxon>Rhabditina</taxon>
        <taxon>Diplogasteromorpha</taxon>
        <taxon>Diplogasteroidea</taxon>
        <taxon>Neodiplogasteridae</taxon>
        <taxon>Pristionchus</taxon>
    </lineage>
</organism>
<comment type="caution">
    <text evidence="1">The sequence shown here is derived from an EMBL/GenBank/DDBJ whole genome shotgun (WGS) entry which is preliminary data.</text>
</comment>
<dbReference type="AlphaFoldDB" id="A0AAV5W358"/>
<evidence type="ECO:0000313" key="2">
    <source>
        <dbReference type="Proteomes" id="UP001432322"/>
    </source>
</evidence>
<accession>A0AAV5W358</accession>
<name>A0AAV5W358_9BILA</name>
<reference evidence="1" key="1">
    <citation type="submission" date="2023-10" db="EMBL/GenBank/DDBJ databases">
        <title>Genome assembly of Pristionchus species.</title>
        <authorList>
            <person name="Yoshida K."/>
            <person name="Sommer R.J."/>
        </authorList>
    </citation>
    <scope>NUCLEOTIDE SEQUENCE</scope>
    <source>
        <strain evidence="1">RS5133</strain>
    </source>
</reference>
<protein>
    <submittedName>
        <fullName evidence="1">Uncharacterized protein</fullName>
    </submittedName>
</protein>
<keyword evidence="2" id="KW-1185">Reference proteome</keyword>
<evidence type="ECO:0000313" key="1">
    <source>
        <dbReference type="EMBL" id="GMT26374.1"/>
    </source>
</evidence>
<dbReference type="Proteomes" id="UP001432322">
    <property type="component" value="Unassembled WGS sequence"/>
</dbReference>
<gene>
    <name evidence="1" type="ORF">PFISCL1PPCAC_17671</name>
</gene>
<feature type="non-terminal residue" evidence="1">
    <location>
        <position position="91"/>
    </location>
</feature>
<sequence>ANASIVYVVEEVLADLDDPSKIKQTLLTLRSMGIPSQVLIDTDAVMRLKMLPQMYQRLVSPITDEWIKQLEEVACTSDNRSPRGRKRRASF</sequence>
<feature type="non-terminal residue" evidence="1">
    <location>
        <position position="1"/>
    </location>
</feature>
<dbReference type="EMBL" id="BTSY01000005">
    <property type="protein sequence ID" value="GMT26374.1"/>
    <property type="molecule type" value="Genomic_DNA"/>
</dbReference>
<proteinExistence type="predicted"/>